<feature type="transmembrane region" description="Helical" evidence="1">
    <location>
        <begin position="301"/>
        <end position="322"/>
    </location>
</feature>
<name>I0GQA1_SELRL</name>
<evidence type="ECO:0000313" key="2">
    <source>
        <dbReference type="EMBL" id="BAL82938.1"/>
    </source>
</evidence>
<feature type="transmembrane region" description="Helical" evidence="1">
    <location>
        <begin position="279"/>
        <end position="295"/>
    </location>
</feature>
<dbReference type="InterPro" id="IPR008537">
    <property type="entry name" value="DUF819"/>
</dbReference>
<dbReference type="Proteomes" id="UP000007887">
    <property type="component" value="Chromosome"/>
</dbReference>
<keyword evidence="1" id="KW-0812">Transmembrane</keyword>
<keyword evidence="1" id="KW-0472">Membrane</keyword>
<protein>
    <recommendedName>
        <fullName evidence="4">DUF819 domain-containing protein</fullName>
    </recommendedName>
</protein>
<gene>
    <name evidence="2" type="ordered locus">SELR_12300</name>
</gene>
<dbReference type="EMBL" id="AP012292">
    <property type="protein sequence ID" value="BAL82938.1"/>
    <property type="molecule type" value="Genomic_DNA"/>
</dbReference>
<feature type="transmembrane region" description="Helical" evidence="1">
    <location>
        <begin position="356"/>
        <end position="380"/>
    </location>
</feature>
<feature type="transmembrane region" description="Helical" evidence="1">
    <location>
        <begin position="217"/>
        <end position="236"/>
    </location>
</feature>
<dbReference type="Pfam" id="PF05684">
    <property type="entry name" value="DUF819"/>
    <property type="match status" value="1"/>
</dbReference>
<feature type="transmembrane region" description="Helical" evidence="1">
    <location>
        <begin position="34"/>
        <end position="53"/>
    </location>
</feature>
<keyword evidence="1" id="KW-1133">Transmembrane helix</keyword>
<evidence type="ECO:0008006" key="4">
    <source>
        <dbReference type="Google" id="ProtNLM"/>
    </source>
</evidence>
<dbReference type="KEGG" id="sri:SELR_12300"/>
<feature type="transmembrane region" description="Helical" evidence="1">
    <location>
        <begin position="93"/>
        <end position="115"/>
    </location>
</feature>
<dbReference type="PANTHER" id="PTHR34289">
    <property type="entry name" value="PROTEIN, PUTATIVE (DUF819)-RELATED"/>
    <property type="match status" value="1"/>
</dbReference>
<dbReference type="eggNOG" id="COG5505">
    <property type="taxonomic scope" value="Bacteria"/>
</dbReference>
<accession>I0GQA1</accession>
<feature type="transmembrane region" description="Helical" evidence="1">
    <location>
        <begin position="157"/>
        <end position="177"/>
    </location>
</feature>
<dbReference type="PANTHER" id="PTHR34289:SF8">
    <property type="entry name" value="DUF819 DOMAIN-CONTAINING PROTEIN"/>
    <property type="match status" value="1"/>
</dbReference>
<feature type="transmembrane region" description="Helical" evidence="1">
    <location>
        <begin position="6"/>
        <end position="22"/>
    </location>
</feature>
<sequence length="386" mass="41312">MITNGFTYVAVLICLAAALITLEKKTGWKLFEFLPPVVLIYLLAMLLCTAGTWDMKETKPAYTALKNSLTYTMVFMMLLRCDIRKVLKLGPRMLLGFFSASLTIMVGFIGAFTIMKGVIGDNAWMGLGALCGSWLGGSGNMVAVQAALNISEADMGYALVIDSIDYSIWVMFLLWLIQLAPKFNAWNKADTRTLDEVSRGLEEDAAANKAPITMQSLLLLLGSALLTAAIGTNVGVTLNSMVPFLDKATWTILFITVMGLIGAISPLGRTAGSAELSNMLLYSVIALLASRASLLELADAPYWILTGFIVLGIHFTLMFIIAKVLKLDMFTACVASLANIGGTASAPVLAGSYSGSLVPVGILMALLGYVIGTPFGILTAHIMEML</sequence>
<feature type="transmembrane region" description="Helical" evidence="1">
    <location>
        <begin position="248"/>
        <end position="267"/>
    </location>
</feature>
<evidence type="ECO:0000256" key="1">
    <source>
        <dbReference type="SAM" id="Phobius"/>
    </source>
</evidence>
<dbReference type="HOGENOM" id="CLU_034724_1_1_9"/>
<reference evidence="2 3" key="1">
    <citation type="submission" date="2011-10" db="EMBL/GenBank/DDBJ databases">
        <title>Whole genome sequence of Selenomonas ruminantium subsp. lactilytica TAM6421.</title>
        <authorList>
            <person name="Oguchi A."/>
            <person name="Ankai A."/>
            <person name="Kaneko J."/>
            <person name="Yamada-Narita S."/>
            <person name="Fukui S."/>
            <person name="Takahashi M."/>
            <person name="Onodera T."/>
            <person name="Kojima S."/>
            <person name="Fushimi T."/>
            <person name="Abe N."/>
            <person name="Kamio Y."/>
            <person name="Yamazaki S."/>
            <person name="Fujita N."/>
        </authorList>
    </citation>
    <scope>NUCLEOTIDE SEQUENCE [LARGE SCALE GENOMIC DNA]</scope>
    <source>
        <strain evidence="3">NBRC 103574 / TAM6421</strain>
    </source>
</reference>
<dbReference type="PATRIC" id="fig|927704.6.peg.1265"/>
<feature type="transmembrane region" description="Helical" evidence="1">
    <location>
        <begin position="329"/>
        <end position="350"/>
    </location>
</feature>
<dbReference type="OrthoDB" id="653763at2"/>
<dbReference type="AlphaFoldDB" id="I0GQA1"/>
<organism evidence="2 3">
    <name type="scientific">Selenomonas ruminantium subsp. lactilytica (strain NBRC 103574 / TAM6421)</name>
    <dbReference type="NCBI Taxonomy" id="927704"/>
    <lineage>
        <taxon>Bacteria</taxon>
        <taxon>Bacillati</taxon>
        <taxon>Bacillota</taxon>
        <taxon>Negativicutes</taxon>
        <taxon>Selenomonadales</taxon>
        <taxon>Selenomonadaceae</taxon>
        <taxon>Selenomonas</taxon>
    </lineage>
</organism>
<dbReference type="RefSeq" id="WP_014424375.1">
    <property type="nucleotide sequence ID" value="NC_017068.1"/>
</dbReference>
<evidence type="ECO:0000313" key="3">
    <source>
        <dbReference type="Proteomes" id="UP000007887"/>
    </source>
</evidence>
<proteinExistence type="predicted"/>